<organism evidence="5 6">
    <name type="scientific">Acrocarpospora macrocephala</name>
    <dbReference type="NCBI Taxonomy" id="150177"/>
    <lineage>
        <taxon>Bacteria</taxon>
        <taxon>Bacillati</taxon>
        <taxon>Actinomycetota</taxon>
        <taxon>Actinomycetes</taxon>
        <taxon>Streptosporangiales</taxon>
        <taxon>Streptosporangiaceae</taxon>
        <taxon>Acrocarpospora</taxon>
    </lineage>
</organism>
<dbReference type="InterPro" id="IPR000683">
    <property type="entry name" value="Gfo/Idh/MocA-like_OxRdtase_N"/>
</dbReference>
<dbReference type="PANTHER" id="PTHR22604:SF105">
    <property type="entry name" value="TRANS-1,2-DIHYDROBENZENE-1,2-DIOL DEHYDROGENASE"/>
    <property type="match status" value="1"/>
</dbReference>
<dbReference type="InterPro" id="IPR036291">
    <property type="entry name" value="NAD(P)-bd_dom_sf"/>
</dbReference>
<evidence type="ECO:0000256" key="2">
    <source>
        <dbReference type="ARBA" id="ARBA00023002"/>
    </source>
</evidence>
<proteinExistence type="inferred from homology"/>
<dbReference type="Gene3D" id="3.30.360.10">
    <property type="entry name" value="Dihydrodipicolinate Reductase, domain 2"/>
    <property type="match status" value="1"/>
</dbReference>
<dbReference type="InterPro" id="IPR050984">
    <property type="entry name" value="Gfo/Idh/MocA_domain"/>
</dbReference>
<reference evidence="5 6" key="1">
    <citation type="submission" date="2019-10" db="EMBL/GenBank/DDBJ databases">
        <title>Whole genome shotgun sequence of Acrocarpospora macrocephala NBRC 16266.</title>
        <authorList>
            <person name="Ichikawa N."/>
            <person name="Kimura A."/>
            <person name="Kitahashi Y."/>
            <person name="Komaki H."/>
            <person name="Oguchi A."/>
        </authorList>
    </citation>
    <scope>NUCLEOTIDE SEQUENCE [LARGE SCALE GENOMIC DNA]</scope>
    <source>
        <strain evidence="5 6">NBRC 16266</strain>
    </source>
</reference>
<evidence type="ECO:0000259" key="3">
    <source>
        <dbReference type="Pfam" id="PF01408"/>
    </source>
</evidence>
<sequence>MADADSKASNPVDEANPAVAWGFVGTGEVSRYLAPDFAALPTTRRRAVASRSIDRARAFADEFGFERAYGTVDELLADGTVDAVYVATPHATHRDIALRALEAGKNVLVEKPLGVNEAEARDIASAARAAGRFAMEAMWMKFTPVYRRLLDEIRDGTIGTLRSVRASFGFPFPPGSGSRWSAELRGSALLDQGIYPVTLAYELLGPPDRIVAGGTVRPDGIDLSEHVTFTYDDGRYAQLAASMVEFIEPTASLHGTEGWIHVPWPFWGASRFEVRRMTAPETLLSPHTVDMGQEGHGFVPMIRAVNASILRGDLEQETHPMSAAIAVFGVLDRIRSLLDQPPLAQTTYPSEKHL</sequence>
<keyword evidence="2" id="KW-0560">Oxidoreductase</keyword>
<name>A0A5M3WW33_9ACTN</name>
<feature type="domain" description="GFO/IDH/MocA-like oxidoreductase" evidence="4">
    <location>
        <begin position="146"/>
        <end position="260"/>
    </location>
</feature>
<feature type="domain" description="Gfo/Idh/MocA-like oxidoreductase N-terminal" evidence="3">
    <location>
        <begin position="21"/>
        <end position="135"/>
    </location>
</feature>
<dbReference type="Pfam" id="PF22725">
    <property type="entry name" value="GFO_IDH_MocA_C3"/>
    <property type="match status" value="1"/>
</dbReference>
<dbReference type="GO" id="GO:0016491">
    <property type="term" value="F:oxidoreductase activity"/>
    <property type="evidence" value="ECO:0007669"/>
    <property type="project" value="UniProtKB-KW"/>
</dbReference>
<dbReference type="GO" id="GO:0000166">
    <property type="term" value="F:nucleotide binding"/>
    <property type="evidence" value="ECO:0007669"/>
    <property type="project" value="InterPro"/>
</dbReference>
<keyword evidence="6" id="KW-1185">Reference proteome</keyword>
<evidence type="ECO:0000313" key="5">
    <source>
        <dbReference type="EMBL" id="GES12606.1"/>
    </source>
</evidence>
<dbReference type="Pfam" id="PF01408">
    <property type="entry name" value="GFO_IDH_MocA"/>
    <property type="match status" value="1"/>
</dbReference>
<dbReference type="RefSeq" id="WP_170322751.1">
    <property type="nucleotide sequence ID" value="NZ_BAAAHL010000071.1"/>
</dbReference>
<dbReference type="SUPFAM" id="SSF51735">
    <property type="entry name" value="NAD(P)-binding Rossmann-fold domains"/>
    <property type="match status" value="1"/>
</dbReference>
<dbReference type="InterPro" id="IPR055170">
    <property type="entry name" value="GFO_IDH_MocA-like_dom"/>
</dbReference>
<dbReference type="Proteomes" id="UP000331127">
    <property type="component" value="Unassembled WGS sequence"/>
</dbReference>
<evidence type="ECO:0000313" key="6">
    <source>
        <dbReference type="Proteomes" id="UP000331127"/>
    </source>
</evidence>
<evidence type="ECO:0000256" key="1">
    <source>
        <dbReference type="ARBA" id="ARBA00010928"/>
    </source>
</evidence>
<comment type="caution">
    <text evidence="5">The sequence shown here is derived from an EMBL/GenBank/DDBJ whole genome shotgun (WGS) entry which is preliminary data.</text>
</comment>
<gene>
    <name evidence="5" type="ORF">Amac_062030</name>
</gene>
<dbReference type="Gene3D" id="3.40.50.720">
    <property type="entry name" value="NAD(P)-binding Rossmann-like Domain"/>
    <property type="match status" value="1"/>
</dbReference>
<evidence type="ECO:0000259" key="4">
    <source>
        <dbReference type="Pfam" id="PF22725"/>
    </source>
</evidence>
<dbReference type="SUPFAM" id="SSF55347">
    <property type="entry name" value="Glyceraldehyde-3-phosphate dehydrogenase-like, C-terminal domain"/>
    <property type="match status" value="1"/>
</dbReference>
<comment type="similarity">
    <text evidence="1">Belongs to the Gfo/Idh/MocA family.</text>
</comment>
<dbReference type="EMBL" id="BLAE01000037">
    <property type="protein sequence ID" value="GES12606.1"/>
    <property type="molecule type" value="Genomic_DNA"/>
</dbReference>
<dbReference type="AlphaFoldDB" id="A0A5M3WW33"/>
<accession>A0A5M3WW33</accession>
<protein>
    <submittedName>
        <fullName evidence="5">Putative oxidoreductase</fullName>
    </submittedName>
</protein>
<dbReference type="PANTHER" id="PTHR22604">
    <property type="entry name" value="OXIDOREDUCTASES"/>
    <property type="match status" value="1"/>
</dbReference>